<evidence type="ECO:0000256" key="2">
    <source>
        <dbReference type="ARBA" id="ARBA00009477"/>
    </source>
</evidence>
<keyword evidence="6 9" id="KW-0812">Transmembrane</keyword>
<feature type="domain" description="AprE-like beta-barrel" evidence="11">
    <location>
        <begin position="329"/>
        <end position="419"/>
    </location>
</feature>
<evidence type="ECO:0000259" key="10">
    <source>
        <dbReference type="Pfam" id="PF25994"/>
    </source>
</evidence>
<evidence type="ECO:0000256" key="8">
    <source>
        <dbReference type="ARBA" id="ARBA00023136"/>
    </source>
</evidence>
<comment type="caution">
    <text evidence="12">The sequence shown here is derived from an EMBL/GenBank/DDBJ whole genome shotgun (WGS) entry which is preliminary data.</text>
</comment>
<accession>A0A9W6K8D5</accession>
<dbReference type="PRINTS" id="PR01490">
    <property type="entry name" value="RTXTOXIND"/>
</dbReference>
<name>A0A9W6K8D5_9PSED</name>
<keyword evidence="5 9" id="KW-0997">Cell inner membrane</keyword>
<proteinExistence type="inferred from homology"/>
<dbReference type="Proteomes" id="UP001143328">
    <property type="component" value="Unassembled WGS sequence"/>
</dbReference>
<dbReference type="Pfam" id="PF25994">
    <property type="entry name" value="HH_AprE"/>
    <property type="match status" value="1"/>
</dbReference>
<reference evidence="12" key="1">
    <citation type="journal article" date="2014" name="Int. J. Syst. Evol. Microbiol.">
        <title>Complete genome sequence of Corynebacterium casei LMG S-19264T (=DSM 44701T), isolated from a smear-ripened cheese.</title>
        <authorList>
            <consortium name="US DOE Joint Genome Institute (JGI-PGF)"/>
            <person name="Walter F."/>
            <person name="Albersmeier A."/>
            <person name="Kalinowski J."/>
            <person name="Ruckert C."/>
        </authorList>
    </citation>
    <scope>NUCLEOTIDE SEQUENCE</scope>
    <source>
        <strain evidence="12">VKM B-2935</strain>
    </source>
</reference>
<dbReference type="RefSeq" id="WP_271196240.1">
    <property type="nucleotide sequence ID" value="NZ_BSFN01000008.1"/>
</dbReference>
<evidence type="ECO:0000256" key="9">
    <source>
        <dbReference type="RuleBase" id="RU365093"/>
    </source>
</evidence>
<evidence type="ECO:0000259" key="11">
    <source>
        <dbReference type="Pfam" id="PF26002"/>
    </source>
</evidence>
<organism evidence="12 13">
    <name type="scientific">Pseudomonas turukhanskensis</name>
    <dbReference type="NCBI Taxonomy" id="1806536"/>
    <lineage>
        <taxon>Bacteria</taxon>
        <taxon>Pseudomonadati</taxon>
        <taxon>Pseudomonadota</taxon>
        <taxon>Gammaproteobacteria</taxon>
        <taxon>Pseudomonadales</taxon>
        <taxon>Pseudomonadaceae</taxon>
        <taxon>Pseudomonas</taxon>
    </lineage>
</organism>
<dbReference type="Pfam" id="PF26002">
    <property type="entry name" value="Beta-barrel_AprE"/>
    <property type="match status" value="1"/>
</dbReference>
<evidence type="ECO:0000256" key="7">
    <source>
        <dbReference type="ARBA" id="ARBA00022989"/>
    </source>
</evidence>
<evidence type="ECO:0000256" key="1">
    <source>
        <dbReference type="ARBA" id="ARBA00004377"/>
    </source>
</evidence>
<dbReference type="PANTHER" id="PTHR30386">
    <property type="entry name" value="MEMBRANE FUSION SUBUNIT OF EMRAB-TOLC MULTIDRUG EFFLUX PUMP"/>
    <property type="match status" value="1"/>
</dbReference>
<keyword evidence="7 9" id="KW-1133">Transmembrane helix</keyword>
<evidence type="ECO:0000256" key="5">
    <source>
        <dbReference type="ARBA" id="ARBA00022519"/>
    </source>
</evidence>
<keyword evidence="4 9" id="KW-1003">Cell membrane</keyword>
<evidence type="ECO:0000256" key="3">
    <source>
        <dbReference type="ARBA" id="ARBA00022448"/>
    </source>
</evidence>
<dbReference type="InterPro" id="IPR050739">
    <property type="entry name" value="MFP"/>
</dbReference>
<comment type="subcellular location">
    <subcellularLocation>
        <location evidence="1 9">Cell inner membrane</location>
        <topology evidence="1 9">Single-pass membrane protein</topology>
    </subcellularLocation>
</comment>
<keyword evidence="13" id="KW-1185">Reference proteome</keyword>
<dbReference type="PROSITE" id="PS00543">
    <property type="entry name" value="HLYD_FAMILY"/>
    <property type="match status" value="1"/>
</dbReference>
<dbReference type="GO" id="GO:0009306">
    <property type="term" value="P:protein secretion"/>
    <property type="evidence" value="ECO:0007669"/>
    <property type="project" value="InterPro"/>
</dbReference>
<keyword evidence="12" id="KW-0482">Metalloprotease</keyword>
<dbReference type="InterPro" id="IPR010129">
    <property type="entry name" value="T1SS_HlyD"/>
</dbReference>
<reference evidence="12" key="2">
    <citation type="submission" date="2023-01" db="EMBL/GenBank/DDBJ databases">
        <authorList>
            <person name="Sun Q."/>
            <person name="Evtushenko L."/>
        </authorList>
    </citation>
    <scope>NUCLEOTIDE SEQUENCE</scope>
    <source>
        <strain evidence="12">VKM B-2935</strain>
    </source>
</reference>
<gene>
    <name evidence="12" type="primary">hasE</name>
    <name evidence="12" type="ORF">GCM10017655_31250</name>
</gene>
<evidence type="ECO:0000313" key="12">
    <source>
        <dbReference type="EMBL" id="GLK90063.1"/>
    </source>
</evidence>
<dbReference type="InterPro" id="IPR058781">
    <property type="entry name" value="HH_AprE-like"/>
</dbReference>
<dbReference type="InterPro" id="IPR006144">
    <property type="entry name" value="Secretion_HlyD_CS"/>
</dbReference>
<dbReference type="GO" id="GO:0008237">
    <property type="term" value="F:metallopeptidase activity"/>
    <property type="evidence" value="ECO:0007669"/>
    <property type="project" value="UniProtKB-KW"/>
</dbReference>
<dbReference type="EMBL" id="BSFN01000008">
    <property type="protein sequence ID" value="GLK90063.1"/>
    <property type="molecule type" value="Genomic_DNA"/>
</dbReference>
<keyword evidence="12" id="KW-0378">Hydrolase</keyword>
<dbReference type="GO" id="GO:0005886">
    <property type="term" value="C:plasma membrane"/>
    <property type="evidence" value="ECO:0007669"/>
    <property type="project" value="UniProtKB-SubCell"/>
</dbReference>
<dbReference type="AlphaFoldDB" id="A0A9W6K8D5"/>
<evidence type="ECO:0000256" key="4">
    <source>
        <dbReference type="ARBA" id="ARBA00022475"/>
    </source>
</evidence>
<keyword evidence="12" id="KW-0645">Protease</keyword>
<dbReference type="Gene3D" id="2.40.50.100">
    <property type="match status" value="1"/>
</dbReference>
<dbReference type="NCBIfam" id="TIGR01843">
    <property type="entry name" value="type_I_hlyD"/>
    <property type="match status" value="1"/>
</dbReference>
<dbReference type="InterPro" id="IPR058982">
    <property type="entry name" value="Beta-barrel_AprE"/>
</dbReference>
<protein>
    <recommendedName>
        <fullName evidence="9">Membrane fusion protein (MFP) family protein</fullName>
    </recommendedName>
</protein>
<sequence length="442" mass="48106">MPASPIKNPLPADIRDAAKTAKVGLVVIAIGLGGFLLWAALAPLAQGVAGQGTVVVAGERKTVQALTGGAVTEILVREGDHVKAGQLLIQLNSVQAQAQLEVALGQWFSAYSSEARLGAERYGLDNILWPDDLLARRDDPRAKRNMELQSNLFETRRAELVGRQQIMQNQAESLQQQLIAYTQIKSHLETQLEFQHKELAGLRELAAEGYVPRNRLFEAERNSAQLSAQLASGVADIGKTRQAITEIKLQTLQLQQNFRIEAESQLATTAAEASSLSERIKALEFEVSNAAIRSPVEGQVIGLAVHTEGGVIPAAQRLMDIVPFGSAWIIKAKFEPLVADRLKTGLPVNLRFSSLNSSTLPVVEGKVLTVSGDQLLDEQTHLPYFSVEVEVGPEAVARLLAHGLEVKPGMQAEVMVQTGQRTFLKYLMSPLEQRIRGALKEE</sequence>
<feature type="transmembrane region" description="Helical" evidence="9">
    <location>
        <begin position="21"/>
        <end position="41"/>
    </location>
</feature>
<evidence type="ECO:0000256" key="6">
    <source>
        <dbReference type="ARBA" id="ARBA00022692"/>
    </source>
</evidence>
<dbReference type="PANTHER" id="PTHR30386:SF17">
    <property type="entry name" value="ALKALINE PROTEASE SECRETION PROTEIN APRE"/>
    <property type="match status" value="1"/>
</dbReference>
<keyword evidence="8 9" id="KW-0472">Membrane</keyword>
<dbReference type="SUPFAM" id="SSF111369">
    <property type="entry name" value="HlyD-like secretion proteins"/>
    <property type="match status" value="1"/>
</dbReference>
<feature type="domain" description="AprE-like long alpha-helical hairpin" evidence="10">
    <location>
        <begin position="96"/>
        <end position="284"/>
    </location>
</feature>
<comment type="similarity">
    <text evidence="2 9">Belongs to the membrane fusion protein (MFP) (TC 8.A.1) family.</text>
</comment>
<evidence type="ECO:0000313" key="13">
    <source>
        <dbReference type="Proteomes" id="UP001143328"/>
    </source>
</evidence>
<keyword evidence="3 9" id="KW-0813">Transport</keyword>